<reference evidence="4" key="1">
    <citation type="journal article" date="2020" name="Appl. Environ. Microbiol.">
        <title>Diazotrophic Anaeromyxobacter Isolates from Soils.</title>
        <authorList>
            <person name="Masuda Y."/>
            <person name="Yamanaka H."/>
            <person name="Xu Z.X."/>
            <person name="Shiratori Y."/>
            <person name="Aono T."/>
            <person name="Amachi S."/>
            <person name="Senoo K."/>
            <person name="Itoh H."/>
        </authorList>
    </citation>
    <scope>NUCLEOTIDE SEQUENCE [LARGE SCALE GENOMIC DNA]</scope>
    <source>
        <strain evidence="4">R267</strain>
    </source>
</reference>
<organism evidence="3 4">
    <name type="scientific">Anaeromyxobacter diazotrophicus</name>
    <dbReference type="NCBI Taxonomy" id="2590199"/>
    <lineage>
        <taxon>Bacteria</taxon>
        <taxon>Pseudomonadati</taxon>
        <taxon>Myxococcota</taxon>
        <taxon>Myxococcia</taxon>
        <taxon>Myxococcales</taxon>
        <taxon>Cystobacterineae</taxon>
        <taxon>Anaeromyxobacteraceae</taxon>
        <taxon>Anaeromyxobacter</taxon>
    </lineage>
</organism>
<sequence length="203" mass="23266">MDGLRIGVLVVGALFAAYGGLCMFGLEQDAREPETDEEWRRRQIRNAREAQLPEWRRLLLALAEPITAAALLVFAVAAAGGFEFAQLYMHEGEFGAMVGFMAGMLAAHVYTRHVADLRRAITAEADLRAELKRTKAQLQEERRARIFAETKPERDRAEAERRTREEKLAAEQREREEKLAAEKRKQDEDWERARTEGRIIRLT</sequence>
<feature type="transmembrane region" description="Helical" evidence="2">
    <location>
        <begin position="6"/>
        <end position="26"/>
    </location>
</feature>
<feature type="transmembrane region" description="Helical" evidence="2">
    <location>
        <begin position="58"/>
        <end position="82"/>
    </location>
</feature>
<keyword evidence="4" id="KW-1185">Reference proteome</keyword>
<proteinExistence type="predicted"/>
<feature type="region of interest" description="Disordered" evidence="1">
    <location>
        <begin position="143"/>
        <end position="203"/>
    </location>
</feature>
<evidence type="ECO:0000313" key="4">
    <source>
        <dbReference type="Proteomes" id="UP000503640"/>
    </source>
</evidence>
<keyword evidence="2" id="KW-0812">Transmembrane</keyword>
<feature type="transmembrane region" description="Helical" evidence="2">
    <location>
        <begin position="94"/>
        <end position="111"/>
    </location>
</feature>
<name>A0A7I9VID8_9BACT</name>
<accession>A0A7I9VID8</accession>
<evidence type="ECO:0000256" key="1">
    <source>
        <dbReference type="SAM" id="MobiDB-lite"/>
    </source>
</evidence>
<keyword evidence="2" id="KW-0472">Membrane</keyword>
<dbReference type="AlphaFoldDB" id="A0A7I9VID8"/>
<evidence type="ECO:0000313" key="3">
    <source>
        <dbReference type="EMBL" id="GEJ56125.1"/>
    </source>
</evidence>
<dbReference type="Proteomes" id="UP000503640">
    <property type="component" value="Unassembled WGS sequence"/>
</dbReference>
<gene>
    <name evidence="3" type="ORF">AMYX_08660</name>
</gene>
<evidence type="ECO:0000256" key="2">
    <source>
        <dbReference type="SAM" id="Phobius"/>
    </source>
</evidence>
<dbReference type="RefSeq" id="WP_176063315.1">
    <property type="nucleotide sequence ID" value="NZ_BJTG01000002.1"/>
</dbReference>
<protein>
    <submittedName>
        <fullName evidence="3">Uncharacterized protein</fullName>
    </submittedName>
</protein>
<comment type="caution">
    <text evidence="3">The sequence shown here is derived from an EMBL/GenBank/DDBJ whole genome shotgun (WGS) entry which is preliminary data.</text>
</comment>
<keyword evidence="2" id="KW-1133">Transmembrane helix</keyword>
<dbReference type="EMBL" id="BJTG01000002">
    <property type="protein sequence ID" value="GEJ56125.1"/>
    <property type="molecule type" value="Genomic_DNA"/>
</dbReference>